<comment type="caution">
    <text evidence="3">The sequence shown here is derived from an EMBL/GenBank/DDBJ whole genome shotgun (WGS) entry which is preliminary data.</text>
</comment>
<organism evidence="3 4">
    <name type="scientific">Desulfobotulus mexicanus</name>
    <dbReference type="NCBI Taxonomy" id="2586642"/>
    <lineage>
        <taxon>Bacteria</taxon>
        <taxon>Pseudomonadati</taxon>
        <taxon>Thermodesulfobacteriota</taxon>
        <taxon>Desulfobacteria</taxon>
        <taxon>Desulfobacterales</taxon>
        <taxon>Desulfobacteraceae</taxon>
        <taxon>Desulfobotulus</taxon>
    </lineage>
</organism>
<dbReference type="PANTHER" id="PTHR35936:SF6">
    <property type="entry name" value="AMINO ACID ABC TRANSPORTER SUBSTRATE-BINDING PAAT FAMILY PROTEIN"/>
    <property type="match status" value="1"/>
</dbReference>
<name>A0A5Q4VCS6_9BACT</name>
<evidence type="ECO:0000313" key="3">
    <source>
        <dbReference type="EMBL" id="TYT75499.1"/>
    </source>
</evidence>
<keyword evidence="4" id="KW-1185">Reference proteome</keyword>
<evidence type="ECO:0000256" key="1">
    <source>
        <dbReference type="ARBA" id="ARBA00022729"/>
    </source>
</evidence>
<dbReference type="AlphaFoldDB" id="A0A5Q4VCS6"/>
<reference evidence="3 4" key="1">
    <citation type="submission" date="2019-06" db="EMBL/GenBank/DDBJ databases">
        <title>Desulfobotulus mexicanus sp. nov., a novel sulfate-reducing bacterium isolated from the sediment of an alkaline crater lake in Mexico.</title>
        <authorList>
            <person name="Hirschler-Rea A."/>
        </authorList>
    </citation>
    <scope>NUCLEOTIDE SEQUENCE [LARGE SCALE GENOMIC DNA]</scope>
    <source>
        <strain evidence="3 4">PAR22N</strain>
    </source>
</reference>
<dbReference type="EMBL" id="VDMB01000004">
    <property type="protein sequence ID" value="TYT75499.1"/>
    <property type="molecule type" value="Genomic_DNA"/>
</dbReference>
<dbReference type="Pfam" id="PF00497">
    <property type="entry name" value="SBP_bac_3"/>
    <property type="match status" value="1"/>
</dbReference>
<gene>
    <name evidence="3" type="ORF">FIM25_05325</name>
</gene>
<evidence type="ECO:0000313" key="4">
    <source>
        <dbReference type="Proteomes" id="UP000321899"/>
    </source>
</evidence>
<sequence length="274" mass="31521">MGIPMEVKMAGISFFRVLLIFSVFWLPFRSSYVFSATIHIATPEWEGQTTKDGSGLFFDMLRKIYQPHGIEISWEIASWKRSIQLVAEGHADAIPTVWRDDAEEAGLRLPQMPLYIEYTSAVFKKERFPDWQGADSLKGRSAVWIKGYSYDKDTPLESLNLQWAEVSNPEIMWRMLAADRVDVIIDARMDVEHYMNTHMVDTVIFRTEPLWGHKAYLGFSDRASSEKLMKIFDERIADMLASGELAGLHKKWKMQGFDAQAWTAEGEMVFCGQE</sequence>
<proteinExistence type="predicted"/>
<dbReference type="InterPro" id="IPR001638">
    <property type="entry name" value="Solute-binding_3/MltF_N"/>
</dbReference>
<dbReference type="Proteomes" id="UP000321899">
    <property type="component" value="Unassembled WGS sequence"/>
</dbReference>
<dbReference type="SUPFAM" id="SSF53850">
    <property type="entry name" value="Periplasmic binding protein-like II"/>
    <property type="match status" value="1"/>
</dbReference>
<feature type="domain" description="Solute-binding protein family 3/N-terminal" evidence="2">
    <location>
        <begin position="51"/>
        <end position="252"/>
    </location>
</feature>
<evidence type="ECO:0000259" key="2">
    <source>
        <dbReference type="Pfam" id="PF00497"/>
    </source>
</evidence>
<protein>
    <submittedName>
        <fullName evidence="3">Transporter substrate-binding domain-containing protein</fullName>
    </submittedName>
</protein>
<dbReference type="OrthoDB" id="5453998at2"/>
<dbReference type="PANTHER" id="PTHR35936">
    <property type="entry name" value="MEMBRANE-BOUND LYTIC MUREIN TRANSGLYCOSYLASE F"/>
    <property type="match status" value="1"/>
</dbReference>
<dbReference type="Gene3D" id="3.40.190.10">
    <property type="entry name" value="Periplasmic binding protein-like II"/>
    <property type="match status" value="2"/>
</dbReference>
<keyword evidence="1" id="KW-0732">Signal</keyword>
<accession>A0A5Q4VCS6</accession>